<name>A0A7C4CBL7_UNCW3</name>
<evidence type="ECO:0000256" key="2">
    <source>
        <dbReference type="ARBA" id="ARBA00022723"/>
    </source>
</evidence>
<evidence type="ECO:0000256" key="1">
    <source>
        <dbReference type="ARBA" id="ARBA00022670"/>
    </source>
</evidence>
<reference evidence="9" key="1">
    <citation type="journal article" date="2020" name="mSystems">
        <title>Genome- and Community-Level Interaction Insights into Carbon Utilization and Element Cycling Functions of Hydrothermarchaeota in Hydrothermal Sediment.</title>
        <authorList>
            <person name="Zhou Z."/>
            <person name="Liu Y."/>
            <person name="Xu W."/>
            <person name="Pan J."/>
            <person name="Luo Z.H."/>
            <person name="Li M."/>
        </authorList>
    </citation>
    <scope>NUCLEOTIDE SEQUENCE [LARGE SCALE GENOMIC DNA]</scope>
    <source>
        <strain evidence="9">SpSt-488</strain>
    </source>
</reference>
<dbReference type="InterPro" id="IPR046778">
    <property type="entry name" value="UPF0758_N"/>
</dbReference>
<dbReference type="InterPro" id="IPR037518">
    <property type="entry name" value="MPN"/>
</dbReference>
<organism evidence="9">
    <name type="scientific">candidate division WOR-3 bacterium</name>
    <dbReference type="NCBI Taxonomy" id="2052148"/>
    <lineage>
        <taxon>Bacteria</taxon>
        <taxon>Bacteria division WOR-3</taxon>
    </lineage>
</organism>
<dbReference type="GO" id="GO:0046872">
    <property type="term" value="F:metal ion binding"/>
    <property type="evidence" value="ECO:0007669"/>
    <property type="project" value="UniProtKB-KW"/>
</dbReference>
<dbReference type="SUPFAM" id="SSF102712">
    <property type="entry name" value="JAB1/MPN domain"/>
    <property type="match status" value="1"/>
</dbReference>
<dbReference type="PROSITE" id="PS50249">
    <property type="entry name" value="MPN"/>
    <property type="match status" value="1"/>
</dbReference>
<dbReference type="InterPro" id="IPR025657">
    <property type="entry name" value="RadC_JAB"/>
</dbReference>
<dbReference type="InterPro" id="IPR001405">
    <property type="entry name" value="UPF0758"/>
</dbReference>
<gene>
    <name evidence="9" type="ORF">ENS41_06275</name>
</gene>
<evidence type="ECO:0000259" key="8">
    <source>
        <dbReference type="PROSITE" id="PS50249"/>
    </source>
</evidence>
<evidence type="ECO:0000256" key="5">
    <source>
        <dbReference type="ARBA" id="ARBA00023049"/>
    </source>
</evidence>
<dbReference type="PROSITE" id="PS01302">
    <property type="entry name" value="UPF0758"/>
    <property type="match status" value="1"/>
</dbReference>
<feature type="compositionally biased region" description="Basic and acidic residues" evidence="7">
    <location>
        <begin position="25"/>
        <end position="34"/>
    </location>
</feature>
<feature type="region of interest" description="Disordered" evidence="7">
    <location>
        <begin position="1"/>
        <end position="34"/>
    </location>
</feature>
<dbReference type="Gene3D" id="1.10.150.20">
    <property type="entry name" value="5' to 3' exonuclease, C-terminal subdomain"/>
    <property type="match status" value="1"/>
</dbReference>
<protein>
    <submittedName>
        <fullName evidence="9">JAB domain-containing protein</fullName>
    </submittedName>
</protein>
<dbReference type="GO" id="GO:0008237">
    <property type="term" value="F:metallopeptidase activity"/>
    <property type="evidence" value="ECO:0007669"/>
    <property type="project" value="UniProtKB-KW"/>
</dbReference>
<keyword evidence="2" id="KW-0479">Metal-binding</keyword>
<dbReference type="InterPro" id="IPR020891">
    <property type="entry name" value="UPF0758_CS"/>
</dbReference>
<keyword evidence="5" id="KW-0482">Metalloprotease</keyword>
<dbReference type="SUPFAM" id="SSF47781">
    <property type="entry name" value="RuvA domain 2-like"/>
    <property type="match status" value="1"/>
</dbReference>
<dbReference type="Gene3D" id="3.40.140.10">
    <property type="entry name" value="Cytidine Deaminase, domain 2"/>
    <property type="match status" value="1"/>
</dbReference>
<dbReference type="PANTHER" id="PTHR30471:SF3">
    <property type="entry name" value="UPF0758 PROTEIN YEES-RELATED"/>
    <property type="match status" value="1"/>
</dbReference>
<comment type="caution">
    <text evidence="9">The sequence shown here is derived from an EMBL/GenBank/DDBJ whole genome shotgun (WGS) entry which is preliminary data.</text>
</comment>
<dbReference type="NCBIfam" id="NF000642">
    <property type="entry name" value="PRK00024.1"/>
    <property type="match status" value="1"/>
</dbReference>
<dbReference type="PANTHER" id="PTHR30471">
    <property type="entry name" value="DNA REPAIR PROTEIN RADC"/>
    <property type="match status" value="1"/>
</dbReference>
<dbReference type="NCBIfam" id="TIGR00608">
    <property type="entry name" value="radc"/>
    <property type="match status" value="1"/>
</dbReference>
<dbReference type="Pfam" id="PF20582">
    <property type="entry name" value="UPF0758_N"/>
    <property type="match status" value="1"/>
</dbReference>
<evidence type="ECO:0000256" key="7">
    <source>
        <dbReference type="SAM" id="MobiDB-lite"/>
    </source>
</evidence>
<keyword evidence="3" id="KW-0378">Hydrolase</keyword>
<evidence type="ECO:0000256" key="3">
    <source>
        <dbReference type="ARBA" id="ARBA00022801"/>
    </source>
</evidence>
<evidence type="ECO:0000313" key="9">
    <source>
        <dbReference type="EMBL" id="HGK28545.1"/>
    </source>
</evidence>
<dbReference type="AlphaFoldDB" id="A0A7C4CBL7"/>
<comment type="similarity">
    <text evidence="6">Belongs to the UPF0758 family.</text>
</comment>
<accession>A0A7C4CBL7</accession>
<sequence length="248" mass="27518">MTYGVPGSSPLIEEGQPGSRHNRHTMRDTPPQERPRERLMRYGADKLSGEELLSVLISRGTGGMPVREIAHELIIAFGSLAAIADATIEQLKRIRGIGPAKACQLKAAFEIARRYEESLSGEERVELASAAAIARHIRPRLQDRRKECFFTILLDSRQRHIRTDVVSVGSLETTLAHPREVYDAAVRDKASTVVVAHNHPSGDPAPSDEDVRLTRRLVEAGRVLGIMLRDHVIIAGSKYYSFRESALI</sequence>
<keyword evidence="1" id="KW-0645">Protease</keyword>
<evidence type="ECO:0000256" key="6">
    <source>
        <dbReference type="RuleBase" id="RU003797"/>
    </source>
</evidence>
<dbReference type="CDD" id="cd08071">
    <property type="entry name" value="MPN_DUF2466"/>
    <property type="match status" value="1"/>
</dbReference>
<dbReference type="EMBL" id="DSUT01000132">
    <property type="protein sequence ID" value="HGK28545.1"/>
    <property type="molecule type" value="Genomic_DNA"/>
</dbReference>
<evidence type="ECO:0000256" key="4">
    <source>
        <dbReference type="ARBA" id="ARBA00022833"/>
    </source>
</evidence>
<proteinExistence type="inferred from homology"/>
<dbReference type="Pfam" id="PF04002">
    <property type="entry name" value="RadC"/>
    <property type="match status" value="1"/>
</dbReference>
<feature type="domain" description="MPN" evidence="8">
    <location>
        <begin position="125"/>
        <end position="248"/>
    </location>
</feature>
<dbReference type="GO" id="GO:0006508">
    <property type="term" value="P:proteolysis"/>
    <property type="evidence" value="ECO:0007669"/>
    <property type="project" value="UniProtKB-KW"/>
</dbReference>
<dbReference type="InterPro" id="IPR010994">
    <property type="entry name" value="RuvA_2-like"/>
</dbReference>
<keyword evidence="4" id="KW-0862">Zinc</keyword>